<feature type="domain" description="Carrier" evidence="9">
    <location>
        <begin position="2013"/>
        <end position="2088"/>
    </location>
</feature>
<dbReference type="PROSITE" id="PS00012">
    <property type="entry name" value="PHOSPHOPANTETHEINE"/>
    <property type="match status" value="2"/>
</dbReference>
<dbReference type="PANTHER" id="PTHR45527:SF1">
    <property type="entry name" value="FATTY ACID SYNTHASE"/>
    <property type="match status" value="1"/>
</dbReference>
<dbReference type="InterPro" id="IPR009081">
    <property type="entry name" value="PP-bd_ACP"/>
</dbReference>
<dbReference type="InterPro" id="IPR045851">
    <property type="entry name" value="AMP-bd_C_sf"/>
</dbReference>
<dbReference type="Gene3D" id="3.30.559.30">
    <property type="entry name" value="Nonribosomal peptide synthetase, condensation domain"/>
    <property type="match status" value="2"/>
</dbReference>
<geneLocation type="plasmid" evidence="10">
    <name>unnamed2</name>
</geneLocation>
<dbReference type="InterPro" id="IPR023213">
    <property type="entry name" value="CAT-like_dom_sf"/>
</dbReference>
<feature type="domain" description="Carrier" evidence="9">
    <location>
        <begin position="975"/>
        <end position="1050"/>
    </location>
</feature>
<dbReference type="PANTHER" id="PTHR45527">
    <property type="entry name" value="NONRIBOSOMAL PEPTIDE SYNTHETASE"/>
    <property type="match status" value="1"/>
</dbReference>
<dbReference type="GO" id="GO:0043041">
    <property type="term" value="P:amino acid activation for nonribosomal peptide biosynthetic process"/>
    <property type="evidence" value="ECO:0007669"/>
    <property type="project" value="TreeGrafter"/>
</dbReference>
<dbReference type="PROSITE" id="PS00455">
    <property type="entry name" value="AMP_BINDING"/>
    <property type="match status" value="2"/>
</dbReference>
<dbReference type="Gene3D" id="3.30.300.30">
    <property type="match status" value="2"/>
</dbReference>
<dbReference type="EMBL" id="CP011076">
    <property type="protein sequence ID" value="AKF95719.1"/>
    <property type="molecule type" value="Genomic_DNA"/>
</dbReference>
<dbReference type="PRINTS" id="PR00154">
    <property type="entry name" value="AMPBINDING"/>
</dbReference>
<dbReference type="Gene3D" id="2.30.38.10">
    <property type="entry name" value="Luciferase, Domain 3"/>
    <property type="match status" value="2"/>
</dbReference>
<keyword evidence="5" id="KW-0436">Ligase</keyword>
<dbReference type="InterPro" id="IPR020806">
    <property type="entry name" value="PKS_PP-bd"/>
</dbReference>
<dbReference type="SUPFAM" id="SSF56801">
    <property type="entry name" value="Acetyl-CoA synthetase-like"/>
    <property type="match status" value="2"/>
</dbReference>
<dbReference type="InterPro" id="IPR010071">
    <property type="entry name" value="AA_adenyl_dom"/>
</dbReference>
<dbReference type="CDD" id="cd05930">
    <property type="entry name" value="A_NRPS"/>
    <property type="match status" value="2"/>
</dbReference>
<organism evidence="10">
    <name type="scientific">Brevibacillus laterosporus</name>
    <name type="common">Bacillus laterosporus</name>
    <dbReference type="NCBI Taxonomy" id="1465"/>
    <lineage>
        <taxon>Bacteria</taxon>
        <taxon>Bacillati</taxon>
        <taxon>Bacillota</taxon>
        <taxon>Bacilli</taxon>
        <taxon>Bacillales</taxon>
        <taxon>Paenibacillaceae</taxon>
        <taxon>Brevibacillus</taxon>
    </lineage>
</organism>
<keyword evidence="4" id="KW-0597">Phosphoprotein</keyword>
<evidence type="ECO:0000256" key="5">
    <source>
        <dbReference type="ARBA" id="ARBA00022598"/>
    </source>
</evidence>
<dbReference type="FunFam" id="3.30.300.30:FF:000010">
    <property type="entry name" value="Enterobactin synthetase component F"/>
    <property type="match status" value="2"/>
</dbReference>
<evidence type="ECO:0000256" key="4">
    <source>
        <dbReference type="ARBA" id="ARBA00022553"/>
    </source>
</evidence>
<dbReference type="GO" id="GO:0044550">
    <property type="term" value="P:secondary metabolite biosynthetic process"/>
    <property type="evidence" value="ECO:0007669"/>
    <property type="project" value="UniProtKB-ARBA"/>
</dbReference>
<dbReference type="SMART" id="SM00823">
    <property type="entry name" value="PKS_PP"/>
    <property type="match status" value="2"/>
</dbReference>
<dbReference type="RefSeq" id="WP_031414820.1">
    <property type="nucleotide sequence ID" value="NZ_CP011076.1"/>
</dbReference>
<name>A0A0F7C1J3_BRELA</name>
<keyword evidence="7" id="KW-0045">Antibiotic biosynthesis</keyword>
<dbReference type="InterPro" id="IPR001031">
    <property type="entry name" value="Thioesterase"/>
</dbReference>
<dbReference type="NCBIfam" id="TIGR01733">
    <property type="entry name" value="AA-adenyl-dom"/>
    <property type="match status" value="2"/>
</dbReference>
<evidence type="ECO:0000259" key="9">
    <source>
        <dbReference type="PROSITE" id="PS50075"/>
    </source>
</evidence>
<comment type="similarity">
    <text evidence="2">Belongs to the ATP-dependent AMP-binding enzyme family.</text>
</comment>
<dbReference type="FunFam" id="2.30.38.10:FF:000001">
    <property type="entry name" value="Non-ribosomal peptide synthetase PvdI"/>
    <property type="match status" value="2"/>
</dbReference>
<dbReference type="GO" id="GO:0016874">
    <property type="term" value="F:ligase activity"/>
    <property type="evidence" value="ECO:0007669"/>
    <property type="project" value="UniProtKB-KW"/>
</dbReference>
<reference evidence="10" key="1">
    <citation type="submission" date="2015-03" db="EMBL/GenBank/DDBJ databases">
        <title>MIGS Cultured Bacterial/Archaeal sample from Brevibacillus laterosporus.</title>
        <authorList>
            <person name="Zeng D."/>
            <person name="Zhu L."/>
            <person name="Dong G."/>
            <person name="Ye W."/>
            <person name="Ren D."/>
            <person name="Wu L."/>
            <person name="Xu J."/>
            <person name="Li G."/>
            <person name="Guo L."/>
        </authorList>
    </citation>
    <scope>NUCLEOTIDE SEQUENCE</scope>
    <source>
        <strain evidence="10">B9</strain>
        <plasmid evidence="10">unnamed2</plasmid>
    </source>
</reference>
<evidence type="ECO:0000256" key="7">
    <source>
        <dbReference type="ARBA" id="ARBA00023194"/>
    </source>
</evidence>
<dbReference type="InterPro" id="IPR020845">
    <property type="entry name" value="AMP-binding_CS"/>
</dbReference>
<dbReference type="PROSITE" id="PS50075">
    <property type="entry name" value="CARRIER"/>
    <property type="match status" value="2"/>
</dbReference>
<dbReference type="FunFam" id="3.40.50.12780:FF:000012">
    <property type="entry name" value="Non-ribosomal peptide synthetase"/>
    <property type="match status" value="2"/>
</dbReference>
<dbReference type="SUPFAM" id="SSF53474">
    <property type="entry name" value="alpha/beta-Hydrolases"/>
    <property type="match status" value="1"/>
</dbReference>
<dbReference type="FunFam" id="3.40.50.980:FF:000002">
    <property type="entry name" value="Enterobactin synthetase component F"/>
    <property type="match status" value="1"/>
</dbReference>
<dbReference type="InterPro" id="IPR001242">
    <property type="entry name" value="Condensation_dom"/>
</dbReference>
<evidence type="ECO:0000256" key="1">
    <source>
        <dbReference type="ARBA" id="ARBA00001957"/>
    </source>
</evidence>
<dbReference type="Gene3D" id="3.40.50.1820">
    <property type="entry name" value="alpha/beta hydrolase"/>
    <property type="match status" value="1"/>
</dbReference>
<dbReference type="Pfam" id="PF00975">
    <property type="entry name" value="Thioesterase"/>
    <property type="match status" value="1"/>
</dbReference>
<sequence>MNKDLLQLFSLTQPQQRIWYSELLYPNTGVSSISLTIKMKGNISLGALQQALNMIIFRHDAFRIKLTAQNGYPQQYVEEYSEKPFECFDFSGVDGEAQALKLLDQHNRTPFELLHSELYQFIICKISDQEYWYNVKIHHIVCDGISIRMLINQANEYYSQIANDELPEITENHTYFDYIQTEQDYEKSDRYQKDKSYWVDKYSTLPEVIGFKSYNPLTLSTAGKRKNIILEDRLYYNLYEFCKQTNSSMLTVFMTALYIYLHKKTSQNDVSIGTFYANRTTKKEKEMLGMFVSTVPTRVFVDPEMDLLSLLKVVSKEQVSILRHQRFPYNQMIEDLREAHQHKDLQRLFGVSVQYRAMNYSQYENVEIEVDENFCGDVINDFEMNVIELDNQKILFQLNYRAQLFTEMEMEQLIQQFFTIIETIIYHPTSKIADISLLREEEKNIIISEFNNTVMEYPREKLIHQLFEEQAARIPDQIAVICEGEQLSYRELNERANQLARKLRSEGVVADQLVGIMAERSLEMMIGIFGILKAGGAYMPIDPEFPEERIRYMLEDSKAKLLLAQHHLLERVTFAGKIIDINDAQSYHQDGSNLEAINGPNHLAYVIYTSGSTGKPKGVMIEHHSVINRLMWMHAKYPISSADTIMQKTAITFDVSVWELFWWSMVGSKMCLLSVGGEKNPEQILKTIAEHRITTMHFVPAMLHAFLDYVEQQPSELAEEKLQSLRQVFASGEALPPQHVDRFRRAVSSVCGARLINLYGPTEATVDVTYFDCDTDEELAAIPIGKPIYNTQLYIVQADSENLQPIGIAGELCIAGVGLARGYLNRPELTEEKFVKNPFVAGERMYRTGDLARWLPDGNIEYLGRIDDQVKIRGVRIELGEIESQMRKLDGLREVVVVAKEDQAKEKFLCAYMVTDREVSTAEIRAHLTTQLPIAMIPSTFISLEAMPLTANGKIDKRSLPDPDNSLLANTEYVAPRTQLEVQLATVWQQVLGIDRVGSKDDFFALGGHSLRAMMVISQMHKEYQMDIPLRVLFEKPTIEEIAQYLESERTKQIISIRPATKQDYYPVSAAQRRMFILNQFDGVDISYNMPSIMLLEGKLDLVKLETAFKGLINRHESLRTSFELVNGSPVQKIHSVVDFAVDYQVAVEEELEEIIDEFIKPFQLNMAPLLRVKLVQTRLDRYLLLVDTHHIISDGVSSGIIISELVELYQGNTLPELTIQYKDFSEWQHEQSQTDLYKKQEDHWVQTFADEIPVLNLPTDFPRPNTQSFDGDVITRGTGKELMEGLYKIAADTGTTLYMVLLAAYNVLLSKYSGQEDLIVGTPVTGRSHVDLESTVGMFVNTLAMRNKPARSKSFREFLLEVKQNALQAYENQDYPFEELVEKLELQSDVSRNPMFDTMFTLQNRGEDSIELDELRFIAYEGENKWKHSKFDITFIATEERDQIMIGVEYCTKLYRQETIERLTTNFLQIIKAIVDNPEVKLATIEILTNSEKNQLLQEFNNTERNYQQDTTIHQLFEEQVRKTPDQVALIWNKKELTYQELNERANQLARTLRNKGIVPNQLVAIMVDRSVEMIVGIMGILKAGAAYVPIDPAYPTERIEYVLEDSGAVLLLTQSHLFNGLAVNMVRLDLDEEQNYVVDGTNLTVVNQPTDLAYVIYTSGTTGKPKGVMIEHHSIVNCLQWRRDEYAFNPKDKALQIFSFAFDGFVASLFAPMLGGAASILPREEEAKDPFALRKLIASESITHYYGVPSLFNAIVDSATAEDLHQLRCVTLGGEKLSPQIVQKIKQKNPAIEINNEYGPTENSVVTTIQRAIGVDQEITIGRPLANVTVYIVNNEHHLQPIGVVGELCIAGRGLGRGYLNRPELTEEKFVANPFVPGERMYKTGDLAKWRPDGTIEYVGRVDEQVKVRGFRIEIGEIESTILQYHGVKEVVVTAQEDQHAQQYLCAYFVAEKEVVLADLRKFVSKELPAYMVPTYFVQLLELPTTANGKVDKRALPKPKNVGVAAKEYIAPRNMVEEQLAAIWQEVLEVEKIGITDHFFEMGGHSLKAMLLISKVYEYMQEELPLHLVFQQPTIQKMAEFILHKQYEQKAGHPILLNKETNRPVFSFTPVAAHSTFYQKLAEEIHDISLYSFDFIEEDNRIEQYVNAITQIDSEGPYTLMGYSSGGNLAFEVAKELENQGRQASSIILFDSYWKDKAIEQTATEARKEIEAFFTKIAVDNELFNMTKEELELFITNDFIKQSFFQNMLSYLMFHNQLVNRGNTKATIHLIQSECEQGNVAAYEAQKWNEEVWARASEQFINYRGYGDHSRMLSGEQVTKNGSILKEILQAIFALK</sequence>
<dbReference type="GO" id="GO:0017000">
    <property type="term" value="P:antibiotic biosynthetic process"/>
    <property type="evidence" value="ECO:0007669"/>
    <property type="project" value="UniProtKB-KW"/>
</dbReference>
<dbReference type="SUPFAM" id="SSF52777">
    <property type="entry name" value="CoA-dependent acyltransferases"/>
    <property type="match status" value="4"/>
</dbReference>
<evidence type="ECO:0000256" key="3">
    <source>
        <dbReference type="ARBA" id="ARBA00022450"/>
    </source>
</evidence>
<dbReference type="InterPro" id="IPR029058">
    <property type="entry name" value="AB_hydrolase_fold"/>
</dbReference>
<gene>
    <name evidence="10" type="ORF">EX87_18960</name>
</gene>
<dbReference type="Pfam" id="PF00668">
    <property type="entry name" value="Condensation"/>
    <property type="match status" value="2"/>
</dbReference>
<proteinExistence type="inferred from homology"/>
<dbReference type="InterPro" id="IPR036736">
    <property type="entry name" value="ACP-like_sf"/>
</dbReference>
<dbReference type="Gene3D" id="1.10.1200.10">
    <property type="entry name" value="ACP-like"/>
    <property type="match status" value="2"/>
</dbReference>
<dbReference type="InterPro" id="IPR000873">
    <property type="entry name" value="AMP-dep_synth/lig_dom"/>
</dbReference>
<dbReference type="Gene3D" id="3.40.50.980">
    <property type="match status" value="4"/>
</dbReference>
<dbReference type="Pfam" id="PF00550">
    <property type="entry name" value="PP-binding"/>
    <property type="match status" value="2"/>
</dbReference>
<dbReference type="InterPro" id="IPR006162">
    <property type="entry name" value="Ppantetheine_attach_site"/>
</dbReference>
<evidence type="ECO:0000256" key="2">
    <source>
        <dbReference type="ARBA" id="ARBA00006432"/>
    </source>
</evidence>
<dbReference type="GO" id="GO:0031177">
    <property type="term" value="F:phosphopantetheine binding"/>
    <property type="evidence" value="ECO:0007669"/>
    <property type="project" value="InterPro"/>
</dbReference>
<keyword evidence="10" id="KW-0614">Plasmid</keyword>
<dbReference type="Gene3D" id="3.30.559.10">
    <property type="entry name" value="Chloramphenicol acetyltransferase-like domain"/>
    <property type="match status" value="2"/>
</dbReference>
<dbReference type="GO" id="GO:0008610">
    <property type="term" value="P:lipid biosynthetic process"/>
    <property type="evidence" value="ECO:0007669"/>
    <property type="project" value="UniProtKB-ARBA"/>
</dbReference>
<evidence type="ECO:0000256" key="8">
    <source>
        <dbReference type="ARBA" id="ARBA00023268"/>
    </source>
</evidence>
<dbReference type="FunFam" id="3.40.50.980:FF:000001">
    <property type="entry name" value="Non-ribosomal peptide synthetase"/>
    <property type="match status" value="2"/>
</dbReference>
<dbReference type="InterPro" id="IPR025110">
    <property type="entry name" value="AMP-bd_C"/>
</dbReference>
<accession>A0A0F7C1J3</accession>
<protein>
    <submittedName>
        <fullName evidence="10">Tyrocidine synthase 3</fullName>
    </submittedName>
</protein>
<evidence type="ECO:0000256" key="6">
    <source>
        <dbReference type="ARBA" id="ARBA00022737"/>
    </source>
</evidence>
<dbReference type="GO" id="GO:0005829">
    <property type="term" value="C:cytosol"/>
    <property type="evidence" value="ECO:0007669"/>
    <property type="project" value="TreeGrafter"/>
</dbReference>
<dbReference type="Pfam" id="PF00501">
    <property type="entry name" value="AMP-binding"/>
    <property type="match status" value="2"/>
</dbReference>
<dbReference type="CDD" id="cd19531">
    <property type="entry name" value="LCL_NRPS-like"/>
    <property type="match status" value="1"/>
</dbReference>
<evidence type="ECO:0000313" key="10">
    <source>
        <dbReference type="EMBL" id="AKF95719.1"/>
    </source>
</evidence>
<dbReference type="FunFam" id="1.10.1200.10:FF:000005">
    <property type="entry name" value="Nonribosomal peptide synthetase 1"/>
    <property type="match status" value="2"/>
</dbReference>
<keyword evidence="3" id="KW-0596">Phosphopantetheine</keyword>
<comment type="cofactor">
    <cofactor evidence="1">
        <name>pantetheine 4'-phosphate</name>
        <dbReference type="ChEBI" id="CHEBI:47942"/>
    </cofactor>
</comment>
<keyword evidence="6" id="KW-0677">Repeat</keyword>
<keyword evidence="8" id="KW-0511">Multifunctional enzyme</keyword>
<dbReference type="Pfam" id="PF13193">
    <property type="entry name" value="AMP-binding_C"/>
    <property type="match status" value="2"/>
</dbReference>
<dbReference type="InterPro" id="IPR020459">
    <property type="entry name" value="AMP-binding"/>
</dbReference>
<dbReference type="NCBIfam" id="NF003417">
    <property type="entry name" value="PRK04813.1"/>
    <property type="match status" value="2"/>
</dbReference>
<dbReference type="SUPFAM" id="SSF47336">
    <property type="entry name" value="ACP-like"/>
    <property type="match status" value="2"/>
</dbReference>
<dbReference type="Gene3D" id="1.10.287.490">
    <property type="entry name" value="Helix hairpin bin"/>
    <property type="match status" value="1"/>
</dbReference>